<dbReference type="GO" id="GO:0044550">
    <property type="term" value="P:secondary metabolite biosynthetic process"/>
    <property type="evidence" value="ECO:0007669"/>
    <property type="project" value="TreeGrafter"/>
</dbReference>
<dbReference type="OrthoDB" id="269227at2759"/>
<dbReference type="Pfam" id="PF05199">
    <property type="entry name" value="GMC_oxred_C"/>
    <property type="match status" value="1"/>
</dbReference>
<comment type="caution">
    <text evidence="6">The sequence shown here is derived from an EMBL/GenBank/DDBJ whole genome shotgun (WGS) entry which is preliminary data.</text>
</comment>
<keyword evidence="3" id="KW-0285">Flavoprotein</keyword>
<dbReference type="GO" id="GO:0050660">
    <property type="term" value="F:flavin adenine dinucleotide binding"/>
    <property type="evidence" value="ECO:0007669"/>
    <property type="project" value="InterPro"/>
</dbReference>
<accession>A0A3D8T5A1</accession>
<dbReference type="PANTHER" id="PTHR11552">
    <property type="entry name" value="GLUCOSE-METHANOL-CHOLINE GMC OXIDOREDUCTASE"/>
    <property type="match status" value="1"/>
</dbReference>
<dbReference type="InterPro" id="IPR012132">
    <property type="entry name" value="GMC_OxRdtase"/>
</dbReference>
<keyword evidence="4" id="KW-0732">Signal</keyword>
<dbReference type="SUPFAM" id="SSF51905">
    <property type="entry name" value="FAD/NAD(P)-binding domain"/>
    <property type="match status" value="1"/>
</dbReference>
<dbReference type="Gene3D" id="3.50.50.60">
    <property type="entry name" value="FAD/NAD(P)-binding domain"/>
    <property type="match status" value="2"/>
</dbReference>
<name>A0A3D8T5A1_9EURO</name>
<dbReference type="InterPro" id="IPR007867">
    <property type="entry name" value="GMC_OxRtase_C"/>
</dbReference>
<keyword evidence="3" id="KW-0274">FAD</keyword>
<protein>
    <submittedName>
        <fullName evidence="6">Choline dehydrogenase</fullName>
    </submittedName>
</protein>
<dbReference type="SUPFAM" id="SSF54373">
    <property type="entry name" value="FAD-linked reductases, C-terminal domain"/>
    <property type="match status" value="1"/>
</dbReference>
<dbReference type="RefSeq" id="XP_026608892.1">
    <property type="nucleotide sequence ID" value="XM_026743047.1"/>
</dbReference>
<proteinExistence type="inferred from homology"/>
<dbReference type="Proteomes" id="UP000256690">
    <property type="component" value="Unassembled WGS sequence"/>
</dbReference>
<evidence type="ECO:0000259" key="5">
    <source>
        <dbReference type="PROSITE" id="PS00624"/>
    </source>
</evidence>
<evidence type="ECO:0000313" key="6">
    <source>
        <dbReference type="EMBL" id="RDW93709.1"/>
    </source>
</evidence>
<dbReference type="PIRSF" id="PIRSF000137">
    <property type="entry name" value="Alcohol_oxidase"/>
    <property type="match status" value="1"/>
</dbReference>
<gene>
    <name evidence="6" type="ORF">DSM5745_01031</name>
</gene>
<feature type="chain" id="PRO_5017750548" evidence="4">
    <location>
        <begin position="20"/>
        <end position="631"/>
    </location>
</feature>
<evidence type="ECO:0000313" key="7">
    <source>
        <dbReference type="Proteomes" id="UP000256690"/>
    </source>
</evidence>
<feature type="binding site" evidence="3">
    <location>
        <begin position="612"/>
        <end position="613"/>
    </location>
    <ligand>
        <name>FAD</name>
        <dbReference type="ChEBI" id="CHEBI:57692"/>
    </ligand>
</feature>
<evidence type="ECO:0000256" key="4">
    <source>
        <dbReference type="SAM" id="SignalP"/>
    </source>
</evidence>
<reference evidence="6 7" key="1">
    <citation type="journal article" date="2018" name="IMA Fungus">
        <title>IMA Genome-F 9: Draft genome sequence of Annulohypoxylon stygium, Aspergillus mulundensis, Berkeleyomyces basicola (syn. Thielaviopsis basicola), Ceratocystis smalleyi, two Cercospora beticola strains, Coleophoma cylindrospora, Fusarium fracticaudum, Phialophora cf. hyalina, and Morchella septimelata.</title>
        <authorList>
            <person name="Wingfield B.D."/>
            <person name="Bills G.F."/>
            <person name="Dong Y."/>
            <person name="Huang W."/>
            <person name="Nel W.J."/>
            <person name="Swalarsk-Parry B.S."/>
            <person name="Vaghefi N."/>
            <person name="Wilken P.M."/>
            <person name="An Z."/>
            <person name="de Beer Z.W."/>
            <person name="De Vos L."/>
            <person name="Chen L."/>
            <person name="Duong T.A."/>
            <person name="Gao Y."/>
            <person name="Hammerbacher A."/>
            <person name="Kikkert J.R."/>
            <person name="Li Y."/>
            <person name="Li H."/>
            <person name="Li K."/>
            <person name="Li Q."/>
            <person name="Liu X."/>
            <person name="Ma X."/>
            <person name="Naidoo K."/>
            <person name="Pethybridge S.J."/>
            <person name="Sun J."/>
            <person name="Steenkamp E.T."/>
            <person name="van der Nest M.A."/>
            <person name="van Wyk S."/>
            <person name="Wingfield M.J."/>
            <person name="Xiong C."/>
            <person name="Yue Q."/>
            <person name="Zhang X."/>
        </authorList>
    </citation>
    <scope>NUCLEOTIDE SEQUENCE [LARGE SCALE GENOMIC DNA]</scope>
    <source>
        <strain evidence="6 7">DSM 5745</strain>
    </source>
</reference>
<evidence type="ECO:0000256" key="2">
    <source>
        <dbReference type="ARBA" id="ARBA00023180"/>
    </source>
</evidence>
<evidence type="ECO:0000256" key="3">
    <source>
        <dbReference type="PIRSR" id="PIRSR000137-2"/>
    </source>
</evidence>
<dbReference type="GO" id="GO:0016614">
    <property type="term" value="F:oxidoreductase activity, acting on CH-OH group of donors"/>
    <property type="evidence" value="ECO:0007669"/>
    <property type="project" value="InterPro"/>
</dbReference>
<comment type="cofactor">
    <cofactor evidence="3">
        <name>FAD</name>
        <dbReference type="ChEBI" id="CHEBI:57692"/>
    </cofactor>
</comment>
<dbReference type="InterPro" id="IPR036188">
    <property type="entry name" value="FAD/NAD-bd_sf"/>
</dbReference>
<dbReference type="STRING" id="1810919.A0A3D8T5A1"/>
<dbReference type="PANTHER" id="PTHR11552:SF138">
    <property type="entry name" value="DEHYDROGENASE PKFF-RELATED"/>
    <property type="match status" value="1"/>
</dbReference>
<dbReference type="AlphaFoldDB" id="A0A3D8T5A1"/>
<dbReference type="InterPro" id="IPR000172">
    <property type="entry name" value="GMC_OxRdtase_N"/>
</dbReference>
<dbReference type="Pfam" id="PF00732">
    <property type="entry name" value="GMC_oxred_N"/>
    <property type="match status" value="1"/>
</dbReference>
<evidence type="ECO:0000256" key="1">
    <source>
        <dbReference type="ARBA" id="ARBA00010790"/>
    </source>
</evidence>
<dbReference type="GeneID" id="38111401"/>
<keyword evidence="7" id="KW-1185">Reference proteome</keyword>
<organism evidence="6 7">
    <name type="scientific">Aspergillus mulundensis</name>
    <dbReference type="NCBI Taxonomy" id="1810919"/>
    <lineage>
        <taxon>Eukaryota</taxon>
        <taxon>Fungi</taxon>
        <taxon>Dikarya</taxon>
        <taxon>Ascomycota</taxon>
        <taxon>Pezizomycotina</taxon>
        <taxon>Eurotiomycetes</taxon>
        <taxon>Eurotiomycetidae</taxon>
        <taxon>Eurotiales</taxon>
        <taxon>Aspergillaceae</taxon>
        <taxon>Aspergillus</taxon>
        <taxon>Aspergillus subgen. Nidulantes</taxon>
    </lineage>
</organism>
<dbReference type="EMBL" id="PVWQ01000001">
    <property type="protein sequence ID" value="RDW93709.1"/>
    <property type="molecule type" value="Genomic_DNA"/>
</dbReference>
<dbReference type="PROSITE" id="PS00624">
    <property type="entry name" value="GMC_OXRED_2"/>
    <property type="match status" value="1"/>
</dbReference>
<keyword evidence="2" id="KW-0325">Glycoprotein</keyword>
<dbReference type="Gene3D" id="3.30.560.10">
    <property type="entry name" value="Glucose Oxidase, domain 3"/>
    <property type="match status" value="1"/>
</dbReference>
<feature type="domain" description="Glucose-methanol-choline oxidoreductase N-terminal" evidence="5">
    <location>
        <begin position="304"/>
        <end position="318"/>
    </location>
</feature>
<feature type="signal peptide" evidence="4">
    <location>
        <begin position="1"/>
        <end position="19"/>
    </location>
</feature>
<comment type="similarity">
    <text evidence="1">Belongs to the GMC oxidoreductase family.</text>
</comment>
<sequence>MHLHASLSPLALLLSSALAAPALRDNVFDYIVVGGGNAGLTIASRLSENATIRVAVIEAGTFYESATGNESIIPGNGGLYEGKAPNITNPAVEWGFMTTPQAGLNGQRVHYPRGKTLGGCTALNAMNYERPSAGSMDLWAELVSDSSYTWNNTFPYFQKSIDFKPPNMATRFANSTPAYDSASLASGGDLSLTHPNYAQPFSSWLANAMTEAGMEHIPGFQSGSLMGSGWLVHTIDQARGKRASSETAFLRPFLDRTNLVVFDHSMAEKVLFRGKVATGVLVSDTRRNTTFSLKARREVIVSAGTFQSPQLLMVSGVGPASLLAEYGIPVVVDQPGVGQNMHDHVLFGVSYKVNVETAYALRDPRAATEAARVYYEDQAGPLSNPGGDYAAFERLPPAFRSGLSPETEQALSFLPTDWPELQYGLFPAYAGNFYDPYIGGPNDGNYVTLLAILVSPQSRGNISISSSSIRDPPLINPAWLTHPADVEMAVAAFKRLRSIFATRALEGVLIGDEYYPGEDVSSEDDEGIVRHLRNAAYTMSHAAGTCKMGVEGDEMAVVDSAGRVFGTKNCESRPVLSLIVDCYKVILLEKMLTGAVRVVDASTFPFLPPNVPQSVVYMLAEKISDDIKSPW</sequence>